<evidence type="ECO:0000259" key="1">
    <source>
        <dbReference type="Pfam" id="PF07883"/>
    </source>
</evidence>
<dbReference type="Proteomes" id="UP000198850">
    <property type="component" value="Unassembled WGS sequence"/>
</dbReference>
<dbReference type="AlphaFoldDB" id="A0A1H4HAR3"/>
<accession>A0A1H4HAR3</accession>
<dbReference type="SUPFAM" id="SSF51182">
    <property type="entry name" value="RmlC-like cupins"/>
    <property type="match status" value="1"/>
</dbReference>
<reference evidence="2 3" key="1">
    <citation type="submission" date="2016-10" db="EMBL/GenBank/DDBJ databases">
        <authorList>
            <person name="de Groot N.N."/>
        </authorList>
    </citation>
    <scope>NUCLEOTIDE SEQUENCE [LARGE SCALE GENOMIC DNA]</scope>
    <source>
        <strain evidence="2 3">DSM 19033</strain>
    </source>
</reference>
<feature type="domain" description="Cupin type-2" evidence="1">
    <location>
        <begin position="38"/>
        <end position="95"/>
    </location>
</feature>
<dbReference type="CDD" id="cd02238">
    <property type="entry name" value="cupin_KdgF"/>
    <property type="match status" value="1"/>
</dbReference>
<dbReference type="InterPro" id="IPR013096">
    <property type="entry name" value="Cupin_2"/>
</dbReference>
<protein>
    <submittedName>
        <fullName evidence="2">Cupin domain protein</fullName>
    </submittedName>
</protein>
<gene>
    <name evidence="2" type="ORF">SAMN05443550_1157</name>
</gene>
<sequence>MIQSNVFQIAAETEWQDLGDGIQRQVFGYDNRVMMVKVKFEQGAIGVFHQHPHTQISYVESGAFEASIAGEKKTLNQGDGFYVMPNAIHGVVCMEAGILVDVFSPHREDFLK</sequence>
<proteinExistence type="predicted"/>
<dbReference type="PIRSF" id="PIRSF029883">
    <property type="entry name" value="KdgF"/>
    <property type="match status" value="1"/>
</dbReference>
<dbReference type="PANTHER" id="PTHR40112:SF1">
    <property type="entry name" value="H2HPP ISOMERASE"/>
    <property type="match status" value="1"/>
</dbReference>
<dbReference type="PANTHER" id="PTHR40112">
    <property type="entry name" value="H2HPP ISOMERASE"/>
    <property type="match status" value="1"/>
</dbReference>
<dbReference type="EMBL" id="FNRA01000015">
    <property type="protein sequence ID" value="SEB18923.1"/>
    <property type="molecule type" value="Genomic_DNA"/>
</dbReference>
<organism evidence="2 3">
    <name type="scientific">Pedobacter hartonius</name>
    <dbReference type="NCBI Taxonomy" id="425514"/>
    <lineage>
        <taxon>Bacteria</taxon>
        <taxon>Pseudomonadati</taxon>
        <taxon>Bacteroidota</taxon>
        <taxon>Sphingobacteriia</taxon>
        <taxon>Sphingobacteriales</taxon>
        <taxon>Sphingobacteriaceae</taxon>
        <taxon>Pedobacter</taxon>
    </lineage>
</organism>
<name>A0A1H4HAR3_9SPHI</name>
<dbReference type="InterPro" id="IPR014710">
    <property type="entry name" value="RmlC-like_jellyroll"/>
</dbReference>
<keyword evidence="3" id="KW-1185">Reference proteome</keyword>
<dbReference type="Pfam" id="PF07883">
    <property type="entry name" value="Cupin_2"/>
    <property type="match status" value="1"/>
</dbReference>
<dbReference type="OrthoDB" id="9811153at2"/>
<dbReference type="InterPro" id="IPR011051">
    <property type="entry name" value="RmlC_Cupin_sf"/>
</dbReference>
<dbReference type="RefSeq" id="WP_090559760.1">
    <property type="nucleotide sequence ID" value="NZ_FNRA01000015.1"/>
</dbReference>
<dbReference type="STRING" id="425514.SAMN05443550_1157"/>
<dbReference type="Gene3D" id="2.60.120.10">
    <property type="entry name" value="Jelly Rolls"/>
    <property type="match status" value="1"/>
</dbReference>
<dbReference type="InterPro" id="IPR052535">
    <property type="entry name" value="Bacilysin_H2HPP_isomerase"/>
</dbReference>
<evidence type="ECO:0000313" key="2">
    <source>
        <dbReference type="EMBL" id="SEB18923.1"/>
    </source>
</evidence>
<evidence type="ECO:0000313" key="3">
    <source>
        <dbReference type="Proteomes" id="UP000198850"/>
    </source>
</evidence>
<dbReference type="InterPro" id="IPR025499">
    <property type="entry name" value="KdgF"/>
</dbReference>